<comment type="caution">
    <text evidence="1">The sequence shown here is derived from an EMBL/GenBank/DDBJ whole genome shotgun (WGS) entry which is preliminary data.</text>
</comment>
<sequence length="272" mass="32310">MDKKSLQQVLGFLSTPPLWKHTLFGLSQFDFPKDILITDPAAIPDFPYSILGKRMESAFEALINISADYEVIASNIQIHTNKITVGELDFLLKSISRNQEYHVELVYKFYVYDPSIKKELERWIGPNRKDSLLQKVKKLKEKQFPLLYKHETIDYLSAFQVNPKKLKQEVCFKANLFLPKHLKQLETGEINTECIAGYWIHSENFCGEEYEKYSFYSPKKQQWPVHPQYAENWHSYEVIKKQVDYFIGCKRSPLLWMKKNESEFELFFVVWW</sequence>
<evidence type="ECO:0000313" key="1">
    <source>
        <dbReference type="EMBL" id="MDT0646536.1"/>
    </source>
</evidence>
<dbReference type="EMBL" id="JAVRHO010000008">
    <property type="protein sequence ID" value="MDT0646536.1"/>
    <property type="molecule type" value="Genomic_DNA"/>
</dbReference>
<name>A0ABU3CJK8_9FLAO</name>
<reference evidence="1 2" key="1">
    <citation type="submission" date="2023-09" db="EMBL/GenBank/DDBJ databases">
        <authorList>
            <person name="Rey-Velasco X."/>
        </authorList>
    </citation>
    <scope>NUCLEOTIDE SEQUENCE [LARGE SCALE GENOMIC DNA]</scope>
    <source>
        <strain evidence="1 2">F260</strain>
    </source>
</reference>
<dbReference type="InterPro" id="IPR015003">
    <property type="entry name" value="DUF1853"/>
</dbReference>
<dbReference type="Proteomes" id="UP001245285">
    <property type="component" value="Unassembled WGS sequence"/>
</dbReference>
<protein>
    <submittedName>
        <fullName evidence="1">DUF1853 family protein</fullName>
    </submittedName>
</protein>
<gene>
    <name evidence="1" type="ORF">RM545_07530</name>
</gene>
<accession>A0ABU3CJK8</accession>
<dbReference type="Pfam" id="PF08907">
    <property type="entry name" value="DUF1853"/>
    <property type="match status" value="1"/>
</dbReference>
<evidence type="ECO:0000313" key="2">
    <source>
        <dbReference type="Proteomes" id="UP001245285"/>
    </source>
</evidence>
<keyword evidence="2" id="KW-1185">Reference proteome</keyword>
<proteinExistence type="predicted"/>
<dbReference type="RefSeq" id="WP_311494700.1">
    <property type="nucleotide sequence ID" value="NZ_JAVRHO010000008.1"/>
</dbReference>
<organism evidence="1 2">
    <name type="scientific">Autumnicola lenta</name>
    <dbReference type="NCBI Taxonomy" id="3075593"/>
    <lineage>
        <taxon>Bacteria</taxon>
        <taxon>Pseudomonadati</taxon>
        <taxon>Bacteroidota</taxon>
        <taxon>Flavobacteriia</taxon>
        <taxon>Flavobacteriales</taxon>
        <taxon>Flavobacteriaceae</taxon>
        <taxon>Autumnicola</taxon>
    </lineage>
</organism>